<proteinExistence type="inferred from homology"/>
<comment type="similarity">
    <text evidence="6">Belongs to the binding-protein-dependent transport system permease family.</text>
</comment>
<evidence type="ECO:0000256" key="4">
    <source>
        <dbReference type="ARBA" id="ARBA00022989"/>
    </source>
</evidence>
<dbReference type="KEGG" id="caqu:CAQU_11540"/>
<dbReference type="OrthoDB" id="3233284at2"/>
<feature type="transmembrane region" description="Helical" evidence="6">
    <location>
        <begin position="12"/>
        <end position="39"/>
    </location>
</feature>
<dbReference type="Gene3D" id="1.10.3720.10">
    <property type="entry name" value="MetI-like"/>
    <property type="match status" value="1"/>
</dbReference>
<dbReference type="AlphaFoldDB" id="A0A1L7CI82"/>
<keyword evidence="5 6" id="KW-0472">Membrane</keyword>
<dbReference type="GO" id="GO:0031460">
    <property type="term" value="P:glycine betaine transport"/>
    <property type="evidence" value="ECO:0007669"/>
    <property type="project" value="TreeGrafter"/>
</dbReference>
<dbReference type="SUPFAM" id="SSF161098">
    <property type="entry name" value="MetI-like"/>
    <property type="match status" value="1"/>
</dbReference>
<dbReference type="PROSITE" id="PS50928">
    <property type="entry name" value="ABC_TM1"/>
    <property type="match status" value="1"/>
</dbReference>
<evidence type="ECO:0000256" key="3">
    <source>
        <dbReference type="ARBA" id="ARBA00022692"/>
    </source>
</evidence>
<dbReference type="InterPro" id="IPR035906">
    <property type="entry name" value="MetI-like_sf"/>
</dbReference>
<organism evidence="8 9">
    <name type="scientific">Corynebacterium aquilae DSM 44791</name>
    <dbReference type="NCBI Taxonomy" id="1431546"/>
    <lineage>
        <taxon>Bacteria</taxon>
        <taxon>Bacillati</taxon>
        <taxon>Actinomycetota</taxon>
        <taxon>Actinomycetes</taxon>
        <taxon>Mycobacteriales</taxon>
        <taxon>Corynebacteriaceae</taxon>
        <taxon>Corynebacterium</taxon>
    </lineage>
</organism>
<feature type="transmembrane region" description="Helical" evidence="6">
    <location>
        <begin position="77"/>
        <end position="96"/>
    </location>
</feature>
<feature type="transmembrane region" description="Helical" evidence="6">
    <location>
        <begin position="181"/>
        <end position="207"/>
    </location>
</feature>
<reference evidence="8 9" key="1">
    <citation type="submission" date="2014-08" db="EMBL/GenBank/DDBJ databases">
        <title>Complete genome sequence of Corynebacterium aquilae S-613T(T) (=DSM 44791(T)), isolated from the choana of a healthy golden eagle.</title>
        <authorList>
            <person name="Ruckert C."/>
            <person name="Albersmeier A."/>
            <person name="Winkler A."/>
            <person name="Kalinowski J."/>
        </authorList>
    </citation>
    <scope>NUCLEOTIDE SEQUENCE [LARGE SCALE GENOMIC DNA]</scope>
    <source>
        <strain evidence="8 9">S-613</strain>
    </source>
</reference>
<feature type="transmembrane region" description="Helical" evidence="6">
    <location>
        <begin position="51"/>
        <end position="71"/>
    </location>
</feature>
<evidence type="ECO:0000256" key="2">
    <source>
        <dbReference type="ARBA" id="ARBA00022448"/>
    </source>
</evidence>
<dbReference type="GO" id="GO:0005886">
    <property type="term" value="C:plasma membrane"/>
    <property type="evidence" value="ECO:0007669"/>
    <property type="project" value="UniProtKB-SubCell"/>
</dbReference>
<dbReference type="InterPro" id="IPR051204">
    <property type="entry name" value="ABC_transp_perm/SBD"/>
</dbReference>
<feature type="domain" description="ABC transmembrane type-1" evidence="7">
    <location>
        <begin position="17"/>
        <end position="203"/>
    </location>
</feature>
<dbReference type="InterPro" id="IPR000515">
    <property type="entry name" value="MetI-like"/>
</dbReference>
<evidence type="ECO:0000313" key="8">
    <source>
        <dbReference type="EMBL" id="APT85572.1"/>
    </source>
</evidence>
<sequence>MRLSWIPDNAEYIWTLITSHIWLSWPPIVLAGLIALPLGYLAAARPKLRSLILAGSGILYAIPSLAVFVLLPPLIGTSILAPINVVIALTLYGLALQVRSTTDAFLHLPPEPIAAANAMGYPRLRRILTVDLPLAAPVMLAGLRVVSASTISLVSIGAIIGVPSLGSLFTDGFNRSFPTEIITGVLATVLLAIAFDLILQLIGFICLPWTRRKGA</sequence>
<dbReference type="GO" id="GO:0055085">
    <property type="term" value="P:transmembrane transport"/>
    <property type="evidence" value="ECO:0007669"/>
    <property type="project" value="InterPro"/>
</dbReference>
<dbReference type="STRING" id="1431546.CAQU_11540"/>
<feature type="transmembrane region" description="Helical" evidence="6">
    <location>
        <begin position="134"/>
        <end position="161"/>
    </location>
</feature>
<protein>
    <submittedName>
        <fullName evidence="8">ABC transporter permease</fullName>
    </submittedName>
</protein>
<evidence type="ECO:0000256" key="6">
    <source>
        <dbReference type="RuleBase" id="RU363032"/>
    </source>
</evidence>
<keyword evidence="4 6" id="KW-1133">Transmembrane helix</keyword>
<dbReference type="RefSeq" id="WP_075727784.1">
    <property type="nucleotide sequence ID" value="NZ_CP009245.1"/>
</dbReference>
<dbReference type="PANTHER" id="PTHR30177:SF4">
    <property type="entry name" value="OSMOPROTECTANT IMPORT PERMEASE PROTEIN OSMW"/>
    <property type="match status" value="1"/>
</dbReference>
<accession>A0A1L7CI82</accession>
<dbReference type="Pfam" id="PF00528">
    <property type="entry name" value="BPD_transp_1"/>
    <property type="match status" value="1"/>
</dbReference>
<evidence type="ECO:0000313" key="9">
    <source>
        <dbReference type="Proteomes" id="UP000185478"/>
    </source>
</evidence>
<keyword evidence="9" id="KW-1185">Reference proteome</keyword>
<dbReference type="EMBL" id="CP009245">
    <property type="protein sequence ID" value="APT85572.1"/>
    <property type="molecule type" value="Genomic_DNA"/>
</dbReference>
<evidence type="ECO:0000256" key="1">
    <source>
        <dbReference type="ARBA" id="ARBA00004141"/>
    </source>
</evidence>
<dbReference type="Proteomes" id="UP000185478">
    <property type="component" value="Chromosome"/>
</dbReference>
<dbReference type="CDD" id="cd06261">
    <property type="entry name" value="TM_PBP2"/>
    <property type="match status" value="1"/>
</dbReference>
<comment type="subcellular location">
    <subcellularLocation>
        <location evidence="6">Cell membrane</location>
        <topology evidence="6">Multi-pass membrane protein</topology>
    </subcellularLocation>
    <subcellularLocation>
        <location evidence="1">Membrane</location>
        <topology evidence="1">Multi-pass membrane protein</topology>
    </subcellularLocation>
</comment>
<keyword evidence="2 6" id="KW-0813">Transport</keyword>
<evidence type="ECO:0000259" key="7">
    <source>
        <dbReference type="PROSITE" id="PS50928"/>
    </source>
</evidence>
<keyword evidence="3 6" id="KW-0812">Transmembrane</keyword>
<evidence type="ECO:0000256" key="5">
    <source>
        <dbReference type="ARBA" id="ARBA00023136"/>
    </source>
</evidence>
<name>A0A1L7CI82_9CORY</name>
<gene>
    <name evidence="8" type="ORF">CAQU_11540</name>
</gene>
<dbReference type="PANTHER" id="PTHR30177">
    <property type="entry name" value="GLYCINE BETAINE/L-PROLINE TRANSPORT SYSTEM PERMEASE PROTEIN PROW"/>
    <property type="match status" value="1"/>
</dbReference>